<feature type="transmembrane region" description="Helical" evidence="1">
    <location>
        <begin position="145"/>
        <end position="163"/>
    </location>
</feature>
<organism evidence="2 3">
    <name type="scientific">Lysinimonas soli</name>
    <dbReference type="NCBI Taxonomy" id="1074233"/>
    <lineage>
        <taxon>Bacteria</taxon>
        <taxon>Bacillati</taxon>
        <taxon>Actinomycetota</taxon>
        <taxon>Actinomycetes</taxon>
        <taxon>Micrococcales</taxon>
        <taxon>Microbacteriaceae</taxon>
        <taxon>Lysinimonas</taxon>
    </lineage>
</organism>
<accession>A0ABW0NQD4</accession>
<keyword evidence="1" id="KW-0812">Transmembrane</keyword>
<comment type="caution">
    <text evidence="2">The sequence shown here is derived from an EMBL/GenBank/DDBJ whole genome shotgun (WGS) entry which is preliminary data.</text>
</comment>
<reference evidence="3" key="1">
    <citation type="journal article" date="2019" name="Int. J. Syst. Evol. Microbiol.">
        <title>The Global Catalogue of Microorganisms (GCM) 10K type strain sequencing project: providing services to taxonomists for standard genome sequencing and annotation.</title>
        <authorList>
            <consortium name="The Broad Institute Genomics Platform"/>
            <consortium name="The Broad Institute Genome Sequencing Center for Infectious Disease"/>
            <person name="Wu L."/>
            <person name="Ma J."/>
        </authorList>
    </citation>
    <scope>NUCLEOTIDE SEQUENCE [LARGE SCALE GENOMIC DNA]</scope>
    <source>
        <strain evidence="3">CGMCC 4.6997</strain>
    </source>
</reference>
<dbReference type="Proteomes" id="UP001596039">
    <property type="component" value="Unassembled WGS sequence"/>
</dbReference>
<dbReference type="EMBL" id="JBHSMG010000002">
    <property type="protein sequence ID" value="MFC5502272.1"/>
    <property type="molecule type" value="Genomic_DNA"/>
</dbReference>
<proteinExistence type="predicted"/>
<gene>
    <name evidence="2" type="ORF">ACFPJ4_08485</name>
</gene>
<sequence length="189" mass="20578">MSLSRKRQRELKRLKRSAEELWDEQREAIEHASAVLKDARRQAANYAREEVAPRVRDTYEERVRPAMAGGIAASRHAASTARERFADDVLPALSGTIGSALALLEVAKDPRVREVVRRAGSVASGTGRKLRVVEPPRKSAGPGRYILIGLGAVAAAGVLYAAWQTLRADDDLWIEDLGDPGSVDVGVDE</sequence>
<keyword evidence="3" id="KW-1185">Reference proteome</keyword>
<evidence type="ECO:0008006" key="4">
    <source>
        <dbReference type="Google" id="ProtNLM"/>
    </source>
</evidence>
<keyword evidence="1" id="KW-0472">Membrane</keyword>
<protein>
    <recommendedName>
        <fullName evidence="4">DNA helicase</fullName>
    </recommendedName>
</protein>
<name>A0ABW0NQD4_9MICO</name>
<evidence type="ECO:0000313" key="3">
    <source>
        <dbReference type="Proteomes" id="UP001596039"/>
    </source>
</evidence>
<evidence type="ECO:0000256" key="1">
    <source>
        <dbReference type="SAM" id="Phobius"/>
    </source>
</evidence>
<dbReference type="RefSeq" id="WP_386739971.1">
    <property type="nucleotide sequence ID" value="NZ_JBHSMG010000002.1"/>
</dbReference>
<keyword evidence="1" id="KW-1133">Transmembrane helix</keyword>
<evidence type="ECO:0000313" key="2">
    <source>
        <dbReference type="EMBL" id="MFC5502272.1"/>
    </source>
</evidence>